<keyword evidence="3 6" id="KW-0547">Nucleotide-binding</keyword>
<dbReference type="OrthoDB" id="346907at2759"/>
<gene>
    <name evidence="10" type="ORF">SEMRO_26_G017940.1</name>
</gene>
<evidence type="ECO:0000259" key="9">
    <source>
        <dbReference type="PROSITE" id="PS50011"/>
    </source>
</evidence>
<proteinExistence type="predicted"/>
<evidence type="ECO:0000256" key="2">
    <source>
        <dbReference type="ARBA" id="ARBA00022679"/>
    </source>
</evidence>
<evidence type="ECO:0000256" key="6">
    <source>
        <dbReference type="PROSITE-ProRule" id="PRU10141"/>
    </source>
</evidence>
<evidence type="ECO:0000313" key="11">
    <source>
        <dbReference type="Proteomes" id="UP001153069"/>
    </source>
</evidence>
<evidence type="ECO:0000256" key="3">
    <source>
        <dbReference type="ARBA" id="ARBA00022741"/>
    </source>
</evidence>
<protein>
    <submittedName>
        <fullName evidence="10">Activated protein kinase catalytic subunit alpha-1</fullName>
    </submittedName>
</protein>
<feature type="region of interest" description="Disordered" evidence="8">
    <location>
        <begin position="1"/>
        <end position="366"/>
    </location>
</feature>
<dbReference type="InterPro" id="IPR008271">
    <property type="entry name" value="Ser/Thr_kinase_AS"/>
</dbReference>
<feature type="compositionally biased region" description="Basic and acidic residues" evidence="8">
    <location>
        <begin position="21"/>
        <end position="32"/>
    </location>
</feature>
<keyword evidence="5 6" id="KW-0067">ATP-binding</keyword>
<feature type="compositionally biased region" description="Polar residues" evidence="8">
    <location>
        <begin position="123"/>
        <end position="153"/>
    </location>
</feature>
<dbReference type="GO" id="GO:0005634">
    <property type="term" value="C:nucleus"/>
    <property type="evidence" value="ECO:0007669"/>
    <property type="project" value="TreeGrafter"/>
</dbReference>
<keyword evidence="4 10" id="KW-0418">Kinase</keyword>
<dbReference type="Proteomes" id="UP001153069">
    <property type="component" value="Unassembled WGS sequence"/>
</dbReference>
<evidence type="ECO:0000313" key="10">
    <source>
        <dbReference type="EMBL" id="CAB9497850.1"/>
    </source>
</evidence>
<dbReference type="CDD" id="cd13990">
    <property type="entry name" value="STKc_TLK"/>
    <property type="match status" value="1"/>
</dbReference>
<keyword evidence="11" id="KW-1185">Reference proteome</keyword>
<sequence>MSNKEERRTASTGTPGAHANLADRLDLLEARLRMPTHPNPPQPELKGIPPLSLDASLLDPLSSPAVSQQSFQFDAPTLSASSPDFANALRRENQSTQKGFPSATLEAVSRAAEEHMRKIAQQDLATTDSNSQPAFSNSSYQTVKRSHQSQQTAKIVKESPPELLEQPGAKKSKGSPRALNMDRTTASNNNHQRTSSKRKSTPVKLEPSKSKKQTRRQSSSTTNNKDNNDGESKRTKLQFSGTDTHTKSNHSSSEGNIQNHASAKESSSTAQAAGTLASANTNSRSNQTPVRTSTSGSTKHKPPKNNRLIRDFFSAVSASDNTKGTTAKNKASSQGVTEQQPTTPRRPSLGATGKFSNLAATPSPNQQVAQLQQKCRQMEQLCQEKEAQLKAVSNNRTILQTATQSALQQAKQELVLEKQKTASYRGQVGSVIEDLMRQQAFDQAQATRERLAADATRLGRIIYARVGMRIVENWEDGIATRRLKERRNDLLEQKQQLEERHANAQKNASNHQDADKENKEAAKKDKGTLAGEGRRIQSKLDAIEALESARFHLDTVTKKLQDLQAEEQQLKEEKVEHVRAWKRLNSEDASRFRDRRKLNDRYVLMSLLGKGGFSEVWRAFDVEALQEVAVKIHELDPRWSDEKKENYTKHVSREYDIHRSVRHPRVVSLLDVFEVDANSFCTVLELCGGTDLETILKQQGKLPEKAARAILLQILSGMNYLAHPSADGRRQGIIHYDLKPGNILFDAQGDAKITDFGLSKIVEHHDPGQSMELTSQGAGTYWYLPPECFIMEEDVTVRISNKVDTWSIGVIFYQMLYGKRPFGHGMTQDRLLSDHTMLNAKEVNFPQERSISDMAKEFIRSCLQYDQILRPTVAQLCELPYVLDGIGQ</sequence>
<evidence type="ECO:0000256" key="8">
    <source>
        <dbReference type="SAM" id="MobiDB-lite"/>
    </source>
</evidence>
<evidence type="ECO:0000256" key="7">
    <source>
        <dbReference type="SAM" id="Coils"/>
    </source>
</evidence>
<dbReference type="PROSITE" id="PS00107">
    <property type="entry name" value="PROTEIN_KINASE_ATP"/>
    <property type="match status" value="1"/>
</dbReference>
<reference evidence="10" key="1">
    <citation type="submission" date="2020-06" db="EMBL/GenBank/DDBJ databases">
        <authorList>
            <consortium name="Plant Systems Biology data submission"/>
        </authorList>
    </citation>
    <scope>NUCLEOTIDE SEQUENCE</scope>
    <source>
        <strain evidence="10">D6</strain>
    </source>
</reference>
<feature type="compositionally biased region" description="Polar residues" evidence="8">
    <location>
        <begin position="316"/>
        <end position="345"/>
    </location>
</feature>
<dbReference type="PANTHER" id="PTHR22974">
    <property type="entry name" value="MIXED LINEAGE PROTEIN KINASE"/>
    <property type="match status" value="1"/>
</dbReference>
<dbReference type="GO" id="GO:0035556">
    <property type="term" value="P:intracellular signal transduction"/>
    <property type="evidence" value="ECO:0007669"/>
    <property type="project" value="TreeGrafter"/>
</dbReference>
<dbReference type="InterPro" id="IPR017441">
    <property type="entry name" value="Protein_kinase_ATP_BS"/>
</dbReference>
<comment type="caution">
    <text evidence="10">The sequence shown here is derived from an EMBL/GenBank/DDBJ whole genome shotgun (WGS) entry which is preliminary data.</text>
</comment>
<feature type="compositionally biased region" description="Basic and acidic residues" evidence="8">
    <location>
        <begin position="512"/>
        <end position="531"/>
    </location>
</feature>
<dbReference type="EMBL" id="CAICTM010000026">
    <property type="protein sequence ID" value="CAB9497850.1"/>
    <property type="molecule type" value="Genomic_DNA"/>
</dbReference>
<organism evidence="10 11">
    <name type="scientific">Seminavis robusta</name>
    <dbReference type="NCBI Taxonomy" id="568900"/>
    <lineage>
        <taxon>Eukaryota</taxon>
        <taxon>Sar</taxon>
        <taxon>Stramenopiles</taxon>
        <taxon>Ochrophyta</taxon>
        <taxon>Bacillariophyta</taxon>
        <taxon>Bacillariophyceae</taxon>
        <taxon>Bacillariophycidae</taxon>
        <taxon>Naviculales</taxon>
        <taxon>Naviculaceae</taxon>
        <taxon>Seminavis</taxon>
    </lineage>
</organism>
<dbReference type="AlphaFoldDB" id="A0A9N8D9T4"/>
<evidence type="ECO:0000256" key="1">
    <source>
        <dbReference type="ARBA" id="ARBA00022527"/>
    </source>
</evidence>
<feature type="binding site" evidence="6">
    <location>
        <position position="631"/>
    </location>
    <ligand>
        <name>ATP</name>
        <dbReference type="ChEBI" id="CHEBI:30616"/>
    </ligand>
</feature>
<keyword evidence="1" id="KW-0723">Serine/threonine-protein kinase</keyword>
<dbReference type="InterPro" id="IPR000719">
    <property type="entry name" value="Prot_kinase_dom"/>
</dbReference>
<feature type="coiled-coil region" evidence="7">
    <location>
        <begin position="546"/>
        <end position="580"/>
    </location>
</feature>
<feature type="region of interest" description="Disordered" evidence="8">
    <location>
        <begin position="499"/>
        <end position="531"/>
    </location>
</feature>
<feature type="coiled-coil region" evidence="7">
    <location>
        <begin position="368"/>
        <end position="395"/>
    </location>
</feature>
<dbReference type="Pfam" id="PF00069">
    <property type="entry name" value="Pkinase"/>
    <property type="match status" value="1"/>
</dbReference>
<feature type="domain" description="Protein kinase" evidence="9">
    <location>
        <begin position="602"/>
        <end position="882"/>
    </location>
</feature>
<dbReference type="SUPFAM" id="SSF56112">
    <property type="entry name" value="Protein kinase-like (PK-like)"/>
    <property type="match status" value="1"/>
</dbReference>
<dbReference type="GO" id="GO:0004674">
    <property type="term" value="F:protein serine/threonine kinase activity"/>
    <property type="evidence" value="ECO:0007669"/>
    <property type="project" value="UniProtKB-KW"/>
</dbReference>
<feature type="compositionally biased region" description="Polar residues" evidence="8">
    <location>
        <begin position="66"/>
        <end position="84"/>
    </location>
</feature>
<feature type="compositionally biased region" description="Polar residues" evidence="8">
    <location>
        <begin position="182"/>
        <end position="193"/>
    </location>
</feature>
<dbReference type="SMART" id="SM00220">
    <property type="entry name" value="S_TKc"/>
    <property type="match status" value="1"/>
</dbReference>
<feature type="compositionally biased region" description="Low complexity" evidence="8">
    <location>
        <begin position="216"/>
        <end position="225"/>
    </location>
</feature>
<dbReference type="GO" id="GO:0007059">
    <property type="term" value="P:chromosome segregation"/>
    <property type="evidence" value="ECO:0007669"/>
    <property type="project" value="TreeGrafter"/>
</dbReference>
<name>A0A9N8D9T4_9STRA</name>
<dbReference type="Gene3D" id="1.10.510.10">
    <property type="entry name" value="Transferase(Phosphotransferase) domain 1"/>
    <property type="match status" value="1"/>
</dbReference>
<dbReference type="InterPro" id="IPR011009">
    <property type="entry name" value="Kinase-like_dom_sf"/>
</dbReference>
<feature type="compositionally biased region" description="Polar residues" evidence="8">
    <location>
        <begin position="354"/>
        <end position="366"/>
    </location>
</feature>
<keyword evidence="2" id="KW-0808">Transferase</keyword>
<evidence type="ECO:0000256" key="5">
    <source>
        <dbReference type="ARBA" id="ARBA00022840"/>
    </source>
</evidence>
<feature type="compositionally biased region" description="Low complexity" evidence="8">
    <location>
        <begin position="49"/>
        <end position="65"/>
    </location>
</feature>
<dbReference type="PROSITE" id="PS00108">
    <property type="entry name" value="PROTEIN_KINASE_ST"/>
    <property type="match status" value="1"/>
</dbReference>
<feature type="compositionally biased region" description="Polar residues" evidence="8">
    <location>
        <begin position="237"/>
        <end position="297"/>
    </location>
</feature>
<accession>A0A9N8D9T4</accession>
<dbReference type="FunFam" id="1.10.510.10:FF:000698">
    <property type="entry name" value="Serine/threonine-protein kinase tousled-like 1"/>
    <property type="match status" value="1"/>
</dbReference>
<evidence type="ECO:0000256" key="4">
    <source>
        <dbReference type="ARBA" id="ARBA00022777"/>
    </source>
</evidence>
<keyword evidence="7" id="KW-0175">Coiled coil</keyword>
<dbReference type="PROSITE" id="PS50011">
    <property type="entry name" value="PROTEIN_KINASE_DOM"/>
    <property type="match status" value="1"/>
</dbReference>
<dbReference type="GO" id="GO:0005524">
    <property type="term" value="F:ATP binding"/>
    <property type="evidence" value="ECO:0007669"/>
    <property type="project" value="UniProtKB-UniRule"/>
</dbReference>
<dbReference type="PANTHER" id="PTHR22974:SF23">
    <property type="entry name" value="TOUSLED-LIKE KINASE, ISOFORM G"/>
    <property type="match status" value="1"/>
</dbReference>